<evidence type="ECO:0000313" key="4">
    <source>
        <dbReference type="Proteomes" id="UP001370100"/>
    </source>
</evidence>
<feature type="domain" description="Pyridoxamine 5'-phosphate oxidase N-terminal" evidence="2">
    <location>
        <begin position="9"/>
        <end position="136"/>
    </location>
</feature>
<dbReference type="PANTHER" id="PTHR35176:SF2">
    <property type="entry name" value="F420H(2)-DEPENDENT REDUCTASE RV1155"/>
    <property type="match status" value="1"/>
</dbReference>
<dbReference type="EMBL" id="JBBEGL010000017">
    <property type="protein sequence ID" value="MEJ2890769.1"/>
    <property type="molecule type" value="Genomic_DNA"/>
</dbReference>
<sequence>MPTLDVDDARRRFAAARVARLATVSGDGQPHLVPVVFAVEDDRVLMAVDQKPKRHRALKRLRNIDDNPAVSLLVDRYDDDWSALWWVRADGVATISDAEPELARVRAALGERYPQHREDPPEGPAFVVEVSRWTGWSAG</sequence>
<dbReference type="Gene3D" id="2.30.110.10">
    <property type="entry name" value="Electron Transport, Fmn-binding Protein, Chain A"/>
    <property type="match status" value="1"/>
</dbReference>
<evidence type="ECO:0000256" key="1">
    <source>
        <dbReference type="ARBA" id="ARBA00023002"/>
    </source>
</evidence>
<dbReference type="Proteomes" id="UP001370100">
    <property type="component" value="Unassembled WGS sequence"/>
</dbReference>
<dbReference type="NCBIfam" id="TIGR03668">
    <property type="entry name" value="Rv0121_F420"/>
    <property type="match status" value="1"/>
</dbReference>
<evidence type="ECO:0000313" key="3">
    <source>
        <dbReference type="EMBL" id="MEJ2890769.1"/>
    </source>
</evidence>
<dbReference type="RefSeq" id="WP_337718961.1">
    <property type="nucleotide sequence ID" value="NZ_JBBEGL010000017.1"/>
</dbReference>
<dbReference type="InterPro" id="IPR011576">
    <property type="entry name" value="Pyridox_Oxase_N"/>
</dbReference>
<name>A0ABU8NH77_9PSEU</name>
<dbReference type="Pfam" id="PF01243">
    <property type="entry name" value="PNPOx_N"/>
    <property type="match status" value="1"/>
</dbReference>
<keyword evidence="1" id="KW-0560">Oxidoreductase</keyword>
<dbReference type="PANTHER" id="PTHR35176">
    <property type="entry name" value="HEME OXYGENASE HI_0854-RELATED"/>
    <property type="match status" value="1"/>
</dbReference>
<reference evidence="3 4" key="1">
    <citation type="submission" date="2024-03" db="EMBL/GenBank/DDBJ databases">
        <title>Actinomycetospora sp. OC33-EN06, a novel actinomycete isolated from wild orchid (Aerides multiflora).</title>
        <authorList>
            <person name="Suriyachadkun C."/>
        </authorList>
    </citation>
    <scope>NUCLEOTIDE SEQUENCE [LARGE SCALE GENOMIC DNA]</scope>
    <source>
        <strain evidence="3 4">OC33-EN06</strain>
    </source>
</reference>
<protein>
    <submittedName>
        <fullName evidence="3">TIGR03668 family PPOX class F420-dependent oxidoreductase</fullName>
    </submittedName>
</protein>
<comment type="caution">
    <text evidence="3">The sequence shown here is derived from an EMBL/GenBank/DDBJ whole genome shotgun (WGS) entry which is preliminary data.</text>
</comment>
<dbReference type="InterPro" id="IPR052019">
    <property type="entry name" value="F420H2_bilvrd_red/Heme_oxyg"/>
</dbReference>
<accession>A0ABU8NH77</accession>
<dbReference type="SUPFAM" id="SSF50475">
    <property type="entry name" value="FMN-binding split barrel"/>
    <property type="match status" value="1"/>
</dbReference>
<gene>
    <name evidence="3" type="ORF">WCD41_30220</name>
</gene>
<keyword evidence="4" id="KW-1185">Reference proteome</keyword>
<dbReference type="InterPro" id="IPR012349">
    <property type="entry name" value="Split_barrel_FMN-bd"/>
</dbReference>
<dbReference type="InterPro" id="IPR019967">
    <property type="entry name" value="F420-dep_enz_PPOX_Rv0121"/>
</dbReference>
<proteinExistence type="predicted"/>
<organism evidence="3 4">
    <name type="scientific">Actinomycetospora aeridis</name>
    <dbReference type="NCBI Taxonomy" id="3129231"/>
    <lineage>
        <taxon>Bacteria</taxon>
        <taxon>Bacillati</taxon>
        <taxon>Actinomycetota</taxon>
        <taxon>Actinomycetes</taxon>
        <taxon>Pseudonocardiales</taxon>
        <taxon>Pseudonocardiaceae</taxon>
        <taxon>Actinomycetospora</taxon>
    </lineage>
</organism>
<evidence type="ECO:0000259" key="2">
    <source>
        <dbReference type="Pfam" id="PF01243"/>
    </source>
</evidence>